<dbReference type="SUPFAM" id="SSF52833">
    <property type="entry name" value="Thioredoxin-like"/>
    <property type="match status" value="1"/>
</dbReference>
<feature type="chain" id="PRO_5012859696" description="Thioredoxin domain-containing protein" evidence="1">
    <location>
        <begin position="19"/>
        <end position="476"/>
    </location>
</feature>
<proteinExistence type="predicted"/>
<protein>
    <recommendedName>
        <fullName evidence="4">Thioredoxin domain-containing protein</fullName>
    </recommendedName>
</protein>
<gene>
    <name evidence="2" type="ORF">TRFO_03535</name>
</gene>
<keyword evidence="1" id="KW-0732">Signal</keyword>
<keyword evidence="3" id="KW-1185">Reference proteome</keyword>
<dbReference type="Gene3D" id="3.40.30.10">
    <property type="entry name" value="Glutaredoxin"/>
    <property type="match status" value="1"/>
</dbReference>
<comment type="caution">
    <text evidence="2">The sequence shown here is derived from an EMBL/GenBank/DDBJ whole genome shotgun (WGS) entry which is preliminary data.</text>
</comment>
<dbReference type="GeneID" id="94826062"/>
<sequence>MILCWISFLLLRINSPTGEFANLPKFDTESLVNDFIHKNEYSVVFYLSDDESYPFEFSNYAISKYKIKIHFAVATSSVSKKMNITEAPEIIGYFKGKSQNLGGPLHTTIGFSLWCNDFLSGNIKRISNPEELRRIFEGHKTVVIGVDRAPIPANFPKNEIFYEAPSQIFKYFNINVTAGIYVYRAADRQLVRAQNNYKQYTKTNVVDLATVNLREREYVGGYFVNTNNNNLTSQEIHILNKLGEKFNKEIYFAPFFGHSGLSLFQAANFGHFKVPFFAIMKSDNFTHRWGITNAQKMHDLEYLTEFIQNVIQQQSENTQIEISEDPNENDEFNIVNKNFMEKIISDQKDSFVLFMKNAMDDGPKIFATISVIQNHLKNCDVKFYFFDVSKNDVPYHQMSLFENNQINIPLLVMYPNGKEEEPIIYKGKFDFEMIVKWVAKNASNSFEIPQYDIGDVQLKMIQSITTTYSKINRDEL</sequence>
<accession>A0A1J4KTV5</accession>
<dbReference type="EMBL" id="MLAK01000549">
    <property type="protein sequence ID" value="OHT13094.1"/>
    <property type="molecule type" value="Genomic_DNA"/>
</dbReference>
<evidence type="ECO:0000313" key="3">
    <source>
        <dbReference type="Proteomes" id="UP000179807"/>
    </source>
</evidence>
<dbReference type="OrthoDB" id="427280at2759"/>
<feature type="signal peptide" evidence="1">
    <location>
        <begin position="1"/>
        <end position="18"/>
    </location>
</feature>
<evidence type="ECO:0008006" key="4">
    <source>
        <dbReference type="Google" id="ProtNLM"/>
    </source>
</evidence>
<dbReference type="RefSeq" id="XP_068366230.1">
    <property type="nucleotide sequence ID" value="XM_068491358.1"/>
</dbReference>
<reference evidence="2" key="1">
    <citation type="submission" date="2016-10" db="EMBL/GenBank/DDBJ databases">
        <authorList>
            <person name="Benchimol M."/>
            <person name="Almeida L.G."/>
            <person name="Vasconcelos A.T."/>
            <person name="Perreira-Neves A."/>
            <person name="Rosa I.A."/>
            <person name="Tasca T."/>
            <person name="Bogo M.R."/>
            <person name="de Souza W."/>
        </authorList>
    </citation>
    <scope>NUCLEOTIDE SEQUENCE [LARGE SCALE GENOMIC DNA]</scope>
    <source>
        <strain evidence="2">K</strain>
    </source>
</reference>
<evidence type="ECO:0000313" key="2">
    <source>
        <dbReference type="EMBL" id="OHT13094.1"/>
    </source>
</evidence>
<dbReference type="Proteomes" id="UP000179807">
    <property type="component" value="Unassembled WGS sequence"/>
</dbReference>
<dbReference type="VEuPathDB" id="TrichDB:TRFO_03535"/>
<dbReference type="AlphaFoldDB" id="A0A1J4KTV5"/>
<organism evidence="2 3">
    <name type="scientific">Tritrichomonas foetus</name>
    <dbReference type="NCBI Taxonomy" id="1144522"/>
    <lineage>
        <taxon>Eukaryota</taxon>
        <taxon>Metamonada</taxon>
        <taxon>Parabasalia</taxon>
        <taxon>Tritrichomonadida</taxon>
        <taxon>Tritrichomonadidae</taxon>
        <taxon>Tritrichomonas</taxon>
    </lineage>
</organism>
<name>A0A1J4KTV5_9EUKA</name>
<evidence type="ECO:0000256" key="1">
    <source>
        <dbReference type="SAM" id="SignalP"/>
    </source>
</evidence>
<dbReference type="InterPro" id="IPR036249">
    <property type="entry name" value="Thioredoxin-like_sf"/>
</dbReference>